<accession>A0ABY4SH95</accession>
<evidence type="ECO:0000313" key="3">
    <source>
        <dbReference type="Proteomes" id="UP001055429"/>
    </source>
</evidence>
<keyword evidence="3" id="KW-1185">Reference proteome</keyword>
<dbReference type="EMBL" id="CP097649">
    <property type="protein sequence ID" value="URI14366.1"/>
    <property type="molecule type" value="Genomic_DNA"/>
</dbReference>
<reference evidence="2" key="1">
    <citation type="submission" date="2022-05" db="EMBL/GenBank/DDBJ databases">
        <title>Brevundimonas albigilva TT17 genome sequence.</title>
        <authorList>
            <person name="Lee K."/>
            <person name="Son H."/>
        </authorList>
    </citation>
    <scope>NUCLEOTIDE SEQUENCE</scope>
    <source>
        <strain evidence="2">TT17</strain>
    </source>
</reference>
<feature type="signal peptide" evidence="1">
    <location>
        <begin position="1"/>
        <end position="22"/>
    </location>
</feature>
<dbReference type="PROSITE" id="PS51257">
    <property type="entry name" value="PROKAR_LIPOPROTEIN"/>
    <property type="match status" value="1"/>
</dbReference>
<proteinExistence type="predicted"/>
<dbReference type="Proteomes" id="UP001055429">
    <property type="component" value="Chromosome"/>
</dbReference>
<evidence type="ECO:0000313" key="2">
    <source>
        <dbReference type="EMBL" id="URI14366.1"/>
    </source>
</evidence>
<feature type="chain" id="PRO_5045739575" evidence="1">
    <location>
        <begin position="23"/>
        <end position="102"/>
    </location>
</feature>
<dbReference type="RefSeq" id="WP_249749930.1">
    <property type="nucleotide sequence ID" value="NZ_CP097298.1"/>
</dbReference>
<evidence type="ECO:0000256" key="1">
    <source>
        <dbReference type="SAM" id="SignalP"/>
    </source>
</evidence>
<name>A0ABY4SH95_9CAUL</name>
<sequence length="102" mass="10916">MKTALILTSLFSAGMLGLSACAPVEGADPMPGPGDQTAFKPCKVEDYQSYVGRNRSTIPAAPAGQTFRVLCTTCAATMDYRENRVNFVYEESTGVVREVKCG</sequence>
<dbReference type="Gene3D" id="3.30.10.10">
    <property type="entry name" value="Trypsin Inhibitor V, subunit A"/>
    <property type="match status" value="1"/>
</dbReference>
<protein>
    <submittedName>
        <fullName evidence="2">Hemolysin</fullName>
    </submittedName>
</protein>
<gene>
    <name evidence="2" type="ORF">M8231_11085</name>
</gene>
<organism evidence="2 3">
    <name type="scientific">Brevundimonas albigilva</name>
    <dbReference type="NCBI Taxonomy" id="1312364"/>
    <lineage>
        <taxon>Bacteria</taxon>
        <taxon>Pseudomonadati</taxon>
        <taxon>Pseudomonadota</taxon>
        <taxon>Alphaproteobacteria</taxon>
        <taxon>Caulobacterales</taxon>
        <taxon>Caulobacteraceae</taxon>
        <taxon>Brevundimonas</taxon>
    </lineage>
</organism>
<keyword evidence="1" id="KW-0732">Signal</keyword>